<comment type="similarity">
    <text evidence="2">Belongs to the peptidase M20A family.</text>
</comment>
<evidence type="ECO:0000256" key="7">
    <source>
        <dbReference type="ARBA" id="ARBA00022997"/>
    </source>
</evidence>
<dbReference type="HOGENOM" id="CLU_031786_2_0_9"/>
<evidence type="ECO:0000256" key="3">
    <source>
        <dbReference type="ARBA" id="ARBA00022670"/>
    </source>
</evidence>
<accession>A0A096CPW5</accession>
<dbReference type="PANTHER" id="PTHR43808">
    <property type="entry name" value="ACETYLORNITHINE DEACETYLASE"/>
    <property type="match status" value="1"/>
</dbReference>
<dbReference type="InterPro" id="IPR011650">
    <property type="entry name" value="Peptidase_M20_dimer"/>
</dbReference>
<dbReference type="GO" id="GO:0006508">
    <property type="term" value="P:proteolysis"/>
    <property type="evidence" value="ECO:0007669"/>
    <property type="project" value="UniProtKB-KW"/>
</dbReference>
<dbReference type="Proteomes" id="UP000029585">
    <property type="component" value="Unassembled WGS sequence"/>
</dbReference>
<dbReference type="PATRIC" id="fig|742738.3.peg.732"/>
<dbReference type="Pfam" id="PF01546">
    <property type="entry name" value="Peptidase_M20"/>
    <property type="match status" value="1"/>
</dbReference>
<gene>
    <name evidence="10" type="ORF">HMPREF9460_00701</name>
</gene>
<dbReference type="InterPro" id="IPR010964">
    <property type="entry name" value="M20A_pepV-rel"/>
</dbReference>
<dbReference type="eggNOG" id="COG0624">
    <property type="taxonomic scope" value="Bacteria"/>
</dbReference>
<sequence length="468" mass="50009">MYEEKINAYFDAPERRAELVEAISRLVRIRSVREEPLPGMPFGPGPAAALAEGLKLAEELGFATRNYDNYVGTADLNDKETALHILCHLDVVGEGTGWTVTEPYVPKEVDGMLYGRGTDDDKGPVAAVLLAMKAVKELGVPLRRNARLLMGTDEESGSSDIAYYYAREPYAPYAFSPDAEFPLINIEKGSYKPVFTKSWPAETATPRVTEFRGGFRINVLPPEAECLVAGLSADAARPYCDRAAAETGVRYELREEGDSLHILCRGKGAHASLPEEGVNAITGLLHLLCSLPLAKVGSTAALRALSALFPHGDCAGKALGIAQSDELSGALTLAFSLLTVTGTGLEGQFDSRVPICANDENCRTAAEASFSKFGFSVSGEMDAPHHTPADSPLVKALLKCYEQYTDYKGECLAIGGGTYVHDIPGGVAFGCCMPGFNGNMHGADEHTCIADQLTAAKIFTQAIIDLCG</sequence>
<keyword evidence="4" id="KW-0479">Metal-binding</keyword>
<dbReference type="Gene3D" id="3.40.630.10">
    <property type="entry name" value="Zn peptidases"/>
    <property type="match status" value="1"/>
</dbReference>
<evidence type="ECO:0000256" key="5">
    <source>
        <dbReference type="ARBA" id="ARBA00022801"/>
    </source>
</evidence>
<dbReference type="GO" id="GO:0016805">
    <property type="term" value="F:dipeptidase activity"/>
    <property type="evidence" value="ECO:0007669"/>
    <property type="project" value="UniProtKB-KW"/>
</dbReference>
<dbReference type="InterPro" id="IPR002933">
    <property type="entry name" value="Peptidase_M20"/>
</dbReference>
<keyword evidence="11" id="KW-1185">Reference proteome</keyword>
<dbReference type="SUPFAM" id="SSF55031">
    <property type="entry name" value="Bacterial exopeptidase dimerisation domain"/>
    <property type="match status" value="1"/>
</dbReference>
<dbReference type="EMBL" id="ADLO01000027">
    <property type="protein sequence ID" value="KGF56802.1"/>
    <property type="molecule type" value="Genomic_DNA"/>
</dbReference>
<proteinExistence type="inferred from homology"/>
<dbReference type="AlphaFoldDB" id="A0A096CPW5"/>
<evidence type="ECO:0000313" key="10">
    <source>
        <dbReference type="EMBL" id="KGF56802.1"/>
    </source>
</evidence>
<feature type="domain" description="Peptidase M20 dimerisation" evidence="9">
    <location>
        <begin position="259"/>
        <end position="294"/>
    </location>
</feature>
<dbReference type="InterPro" id="IPR036264">
    <property type="entry name" value="Bact_exopeptidase_dim_dom"/>
</dbReference>
<dbReference type="Gene3D" id="3.30.70.360">
    <property type="match status" value="2"/>
</dbReference>
<evidence type="ECO:0000256" key="6">
    <source>
        <dbReference type="ARBA" id="ARBA00022833"/>
    </source>
</evidence>
<dbReference type="InterPro" id="IPR050072">
    <property type="entry name" value="Peptidase_M20A"/>
</dbReference>
<dbReference type="Pfam" id="PF07687">
    <property type="entry name" value="M20_dimer"/>
    <property type="match status" value="1"/>
</dbReference>
<dbReference type="GO" id="GO:0008237">
    <property type="term" value="F:metallopeptidase activity"/>
    <property type="evidence" value="ECO:0007669"/>
    <property type="project" value="UniProtKB-KW"/>
</dbReference>
<dbReference type="GO" id="GO:0006526">
    <property type="term" value="P:L-arginine biosynthetic process"/>
    <property type="evidence" value="ECO:0007669"/>
    <property type="project" value="TreeGrafter"/>
</dbReference>
<dbReference type="RefSeq" id="WP_044938975.1">
    <property type="nucleotide sequence ID" value="NZ_KN174161.1"/>
</dbReference>
<dbReference type="NCBIfam" id="TIGR01887">
    <property type="entry name" value="dipeptidaselike"/>
    <property type="match status" value="1"/>
</dbReference>
<keyword evidence="3" id="KW-0645">Protease</keyword>
<dbReference type="GO" id="GO:0008270">
    <property type="term" value="F:zinc ion binding"/>
    <property type="evidence" value="ECO:0007669"/>
    <property type="project" value="InterPro"/>
</dbReference>
<evidence type="ECO:0000256" key="2">
    <source>
        <dbReference type="ARBA" id="ARBA00006247"/>
    </source>
</evidence>
<keyword evidence="8" id="KW-0482">Metalloprotease</keyword>
<evidence type="ECO:0000313" key="11">
    <source>
        <dbReference type="Proteomes" id="UP000029585"/>
    </source>
</evidence>
<evidence type="ECO:0000259" key="9">
    <source>
        <dbReference type="Pfam" id="PF07687"/>
    </source>
</evidence>
<organism evidence="10 11">
    <name type="scientific">Flavonifractor plautii 1_3_50AFAA</name>
    <dbReference type="NCBI Taxonomy" id="742738"/>
    <lineage>
        <taxon>Bacteria</taxon>
        <taxon>Bacillati</taxon>
        <taxon>Bacillota</taxon>
        <taxon>Clostridia</taxon>
        <taxon>Eubacteriales</taxon>
        <taxon>Oscillospiraceae</taxon>
        <taxon>Flavonifractor</taxon>
    </lineage>
</organism>
<dbReference type="PANTHER" id="PTHR43808:SF31">
    <property type="entry name" value="N-ACETYL-L-CITRULLINE DEACETYLASE"/>
    <property type="match status" value="1"/>
</dbReference>
<keyword evidence="6" id="KW-0862">Zinc</keyword>
<dbReference type="GO" id="GO:0008777">
    <property type="term" value="F:acetylornithine deacetylase activity"/>
    <property type="evidence" value="ECO:0007669"/>
    <property type="project" value="TreeGrafter"/>
</dbReference>
<name>A0A096CPW5_FLAPL</name>
<comment type="caution">
    <text evidence="10">The sequence shown here is derived from an EMBL/GenBank/DDBJ whole genome shotgun (WGS) entry which is preliminary data.</text>
</comment>
<evidence type="ECO:0000256" key="4">
    <source>
        <dbReference type="ARBA" id="ARBA00022723"/>
    </source>
</evidence>
<keyword evidence="7" id="KW-0224">Dipeptidase</keyword>
<reference evidence="10 11" key="1">
    <citation type="submission" date="2011-08" db="EMBL/GenBank/DDBJ databases">
        <title>The Genome Sequence of Clostridium orbiscindens 1_3_50AFAA.</title>
        <authorList>
            <consortium name="The Broad Institute Genome Sequencing Platform"/>
            <person name="Earl A."/>
            <person name="Ward D."/>
            <person name="Feldgarden M."/>
            <person name="Gevers D."/>
            <person name="Daigneault M."/>
            <person name="Strauss J."/>
            <person name="Allen-Vercoe E."/>
            <person name="Young S.K."/>
            <person name="Zeng Q."/>
            <person name="Gargeya S."/>
            <person name="Fitzgerald M."/>
            <person name="Haas B."/>
            <person name="Abouelleil A."/>
            <person name="Alvarado L."/>
            <person name="Arachchi H.M."/>
            <person name="Berlin A."/>
            <person name="Brown A."/>
            <person name="Chapman S.B."/>
            <person name="Chen Z."/>
            <person name="Dunbar C."/>
            <person name="Freedman E."/>
            <person name="Gearin G."/>
            <person name="Gellesch M."/>
            <person name="Goldberg J."/>
            <person name="Griggs A."/>
            <person name="Gujja S."/>
            <person name="Heiman D."/>
            <person name="Howarth C."/>
            <person name="Larson L."/>
            <person name="Lui A."/>
            <person name="MacDonald P.J.P."/>
            <person name="Montmayeur A."/>
            <person name="Murphy C."/>
            <person name="Neiman D."/>
            <person name="Pearson M."/>
            <person name="Priest M."/>
            <person name="Roberts A."/>
            <person name="Saif S."/>
            <person name="Shea T."/>
            <person name="Shenoy N."/>
            <person name="Sisk P."/>
            <person name="Stolte C."/>
            <person name="Sykes S."/>
            <person name="Wortman J."/>
            <person name="Nusbaum C."/>
            <person name="Birren B."/>
        </authorList>
    </citation>
    <scope>NUCLEOTIDE SEQUENCE [LARGE SCALE GENOMIC DNA]</scope>
    <source>
        <strain evidence="10 11">1_3_50AFAA</strain>
    </source>
</reference>
<comment type="cofactor">
    <cofactor evidence="1">
        <name>Zn(2+)</name>
        <dbReference type="ChEBI" id="CHEBI:29105"/>
    </cofactor>
</comment>
<dbReference type="SUPFAM" id="SSF53187">
    <property type="entry name" value="Zn-dependent exopeptidases"/>
    <property type="match status" value="1"/>
</dbReference>
<protein>
    <recommendedName>
        <fullName evidence="9">Peptidase M20 dimerisation domain-containing protein</fullName>
    </recommendedName>
</protein>
<evidence type="ECO:0000256" key="8">
    <source>
        <dbReference type="ARBA" id="ARBA00023049"/>
    </source>
</evidence>
<keyword evidence="5" id="KW-0378">Hydrolase</keyword>
<evidence type="ECO:0000256" key="1">
    <source>
        <dbReference type="ARBA" id="ARBA00001947"/>
    </source>
</evidence>